<evidence type="ECO:0000313" key="1">
    <source>
        <dbReference type="EMBL" id="GAG99937.1"/>
    </source>
</evidence>
<organism evidence="1">
    <name type="scientific">marine sediment metagenome</name>
    <dbReference type="NCBI Taxonomy" id="412755"/>
    <lineage>
        <taxon>unclassified sequences</taxon>
        <taxon>metagenomes</taxon>
        <taxon>ecological metagenomes</taxon>
    </lineage>
</organism>
<dbReference type="AlphaFoldDB" id="X1D490"/>
<dbReference type="EMBL" id="BART01021410">
    <property type="protein sequence ID" value="GAG99937.1"/>
    <property type="molecule type" value="Genomic_DNA"/>
</dbReference>
<accession>X1D490</accession>
<reference evidence="1" key="1">
    <citation type="journal article" date="2014" name="Front. Microbiol.">
        <title>High frequency of phylogenetically diverse reductive dehalogenase-homologous genes in deep subseafloor sedimentary metagenomes.</title>
        <authorList>
            <person name="Kawai M."/>
            <person name="Futagami T."/>
            <person name="Toyoda A."/>
            <person name="Takaki Y."/>
            <person name="Nishi S."/>
            <person name="Hori S."/>
            <person name="Arai W."/>
            <person name="Tsubouchi T."/>
            <person name="Morono Y."/>
            <person name="Uchiyama I."/>
            <person name="Ito T."/>
            <person name="Fujiyama A."/>
            <person name="Inagaki F."/>
            <person name="Takami H."/>
        </authorList>
    </citation>
    <scope>NUCLEOTIDE SEQUENCE</scope>
    <source>
        <strain evidence="1">Expedition CK06-06</strain>
    </source>
</reference>
<gene>
    <name evidence="1" type="ORF">S01H4_39512</name>
</gene>
<protein>
    <submittedName>
        <fullName evidence="1">Uncharacterized protein</fullName>
    </submittedName>
</protein>
<name>X1D490_9ZZZZ</name>
<comment type="caution">
    <text evidence="1">The sequence shown here is derived from an EMBL/GenBank/DDBJ whole genome shotgun (WGS) entry which is preliminary data.</text>
</comment>
<proteinExistence type="predicted"/>
<sequence length="30" mass="3538">MHKEGEIAEGYQALKIGFKWVNDLRDNFID</sequence>
<feature type="non-terminal residue" evidence="1">
    <location>
        <position position="30"/>
    </location>
</feature>